<dbReference type="Pfam" id="PF04542">
    <property type="entry name" value="Sigma70_r2"/>
    <property type="match status" value="1"/>
</dbReference>
<dbReference type="RefSeq" id="WP_322608858.1">
    <property type="nucleotide sequence ID" value="NZ_JARVCO010000010.1"/>
</dbReference>
<dbReference type="PANTHER" id="PTHR43133:SF8">
    <property type="entry name" value="RNA POLYMERASE SIGMA FACTOR HI_1459-RELATED"/>
    <property type="match status" value="1"/>
</dbReference>
<sequence>MREPIQTDTIPTYSTRKTLIERVQDQYNEAAWEEFAAIYTRYIYAVIRNMNLVREDAEEIHQKVILKLWEKLPDLNTDEIRRFRSYLAVVTKNEVRMFIRSRTRRRNREDKAVQDHSINYLDTIRLPEIDQIAEREWEIHLIRLAIERVKPQFSKKAMEVFKLNLEGIDIKEISERTGIAPSSVTTLKARVKSSLVEEIKLLRKDLQ</sequence>
<evidence type="ECO:0000256" key="6">
    <source>
        <dbReference type="ARBA" id="ARBA00023163"/>
    </source>
</evidence>
<protein>
    <recommendedName>
        <fullName evidence="2">RNA polymerase sigma factor SigS</fullName>
    </recommendedName>
</protein>
<evidence type="ECO:0000256" key="5">
    <source>
        <dbReference type="ARBA" id="ARBA00023125"/>
    </source>
</evidence>
<dbReference type="Gene3D" id="1.10.1740.10">
    <property type="match status" value="1"/>
</dbReference>
<evidence type="ECO:0000256" key="7">
    <source>
        <dbReference type="ARBA" id="ARBA00024701"/>
    </source>
</evidence>
<evidence type="ECO:0000256" key="1">
    <source>
        <dbReference type="ARBA" id="ARBA00007788"/>
    </source>
</evidence>
<dbReference type="SUPFAM" id="SSF88946">
    <property type="entry name" value="Sigma2 domain of RNA polymerase sigma factors"/>
    <property type="match status" value="1"/>
</dbReference>
<evidence type="ECO:0000313" key="9">
    <source>
        <dbReference type="EMBL" id="MDZ8119069.1"/>
    </source>
</evidence>
<evidence type="ECO:0000256" key="4">
    <source>
        <dbReference type="ARBA" id="ARBA00023082"/>
    </source>
</evidence>
<keyword evidence="10" id="KW-1185">Reference proteome</keyword>
<evidence type="ECO:0000259" key="8">
    <source>
        <dbReference type="Pfam" id="PF04542"/>
    </source>
</evidence>
<reference evidence="9 10" key="1">
    <citation type="journal article" date="2024" name="Appl. Environ. Microbiol.">
        <title>Pontiella agarivorans sp. nov., a novel marine anaerobic bacterium capable of degrading macroalgal polysaccharides and fixing nitrogen.</title>
        <authorList>
            <person name="Liu N."/>
            <person name="Kivenson V."/>
            <person name="Peng X."/>
            <person name="Cui Z."/>
            <person name="Lankiewicz T.S."/>
            <person name="Gosselin K.M."/>
            <person name="English C.J."/>
            <person name="Blair E.M."/>
            <person name="O'Malley M.A."/>
            <person name="Valentine D.L."/>
        </authorList>
    </citation>
    <scope>NUCLEOTIDE SEQUENCE [LARGE SCALE GENOMIC DNA]</scope>
    <source>
        <strain evidence="9 10">NLcol2</strain>
    </source>
</reference>
<gene>
    <name evidence="9" type="ORF">P9H32_10580</name>
</gene>
<keyword evidence="4" id="KW-0731">Sigma factor</keyword>
<dbReference type="NCBIfam" id="TIGR02937">
    <property type="entry name" value="sigma70-ECF"/>
    <property type="match status" value="1"/>
</dbReference>
<dbReference type="SUPFAM" id="SSF46894">
    <property type="entry name" value="C-terminal effector domain of the bipartite response regulators"/>
    <property type="match status" value="1"/>
</dbReference>
<dbReference type="InterPro" id="IPR039425">
    <property type="entry name" value="RNA_pol_sigma-70-like"/>
</dbReference>
<accession>A0ABU5MY23</accession>
<dbReference type="InterPro" id="IPR016032">
    <property type="entry name" value="Sig_transdc_resp-reg_C-effctor"/>
</dbReference>
<dbReference type="InterPro" id="IPR014284">
    <property type="entry name" value="RNA_pol_sigma-70_dom"/>
</dbReference>
<dbReference type="EMBL" id="JARVCO010000010">
    <property type="protein sequence ID" value="MDZ8119069.1"/>
    <property type="molecule type" value="Genomic_DNA"/>
</dbReference>
<evidence type="ECO:0000256" key="2">
    <source>
        <dbReference type="ARBA" id="ARBA00021245"/>
    </source>
</evidence>
<keyword evidence="3" id="KW-0805">Transcription regulation</keyword>
<dbReference type="InterPro" id="IPR007627">
    <property type="entry name" value="RNA_pol_sigma70_r2"/>
</dbReference>
<keyword evidence="6" id="KW-0804">Transcription</keyword>
<proteinExistence type="inferred from homology"/>
<comment type="similarity">
    <text evidence="1">Belongs to the sigma-70 factor family.</text>
</comment>
<name>A0ABU5MY23_9BACT</name>
<feature type="domain" description="RNA polymerase sigma-70 region 2" evidence="8">
    <location>
        <begin position="39"/>
        <end position="105"/>
    </location>
</feature>
<dbReference type="PANTHER" id="PTHR43133">
    <property type="entry name" value="RNA POLYMERASE ECF-TYPE SIGMA FACTO"/>
    <property type="match status" value="1"/>
</dbReference>
<evidence type="ECO:0000313" key="10">
    <source>
        <dbReference type="Proteomes" id="UP001290861"/>
    </source>
</evidence>
<keyword evidence="5" id="KW-0238">DNA-binding</keyword>
<dbReference type="Proteomes" id="UP001290861">
    <property type="component" value="Unassembled WGS sequence"/>
</dbReference>
<dbReference type="InterPro" id="IPR013325">
    <property type="entry name" value="RNA_pol_sigma_r2"/>
</dbReference>
<comment type="function">
    <text evidence="7">Sigma factors are initiation factors that promote the attachment of RNA polymerase to specific initiation sites and are then released. Sigma-S contributes to the protection against external stress, thus playing a role in cellular fitness and survival.</text>
</comment>
<evidence type="ECO:0000256" key="3">
    <source>
        <dbReference type="ARBA" id="ARBA00023015"/>
    </source>
</evidence>
<organism evidence="9 10">
    <name type="scientific">Pontiella agarivorans</name>
    <dbReference type="NCBI Taxonomy" id="3038953"/>
    <lineage>
        <taxon>Bacteria</taxon>
        <taxon>Pseudomonadati</taxon>
        <taxon>Kiritimatiellota</taxon>
        <taxon>Kiritimatiellia</taxon>
        <taxon>Kiritimatiellales</taxon>
        <taxon>Pontiellaceae</taxon>
        <taxon>Pontiella</taxon>
    </lineage>
</organism>
<comment type="caution">
    <text evidence="9">The sequence shown here is derived from an EMBL/GenBank/DDBJ whole genome shotgun (WGS) entry which is preliminary data.</text>
</comment>